<organism evidence="2 3">
    <name type="scientific">Rhipicephalus microplus</name>
    <name type="common">Cattle tick</name>
    <name type="synonym">Boophilus microplus</name>
    <dbReference type="NCBI Taxonomy" id="6941"/>
    <lineage>
        <taxon>Eukaryota</taxon>
        <taxon>Metazoa</taxon>
        <taxon>Ecdysozoa</taxon>
        <taxon>Arthropoda</taxon>
        <taxon>Chelicerata</taxon>
        <taxon>Arachnida</taxon>
        <taxon>Acari</taxon>
        <taxon>Parasitiformes</taxon>
        <taxon>Ixodida</taxon>
        <taxon>Ixodoidea</taxon>
        <taxon>Ixodidae</taxon>
        <taxon>Rhipicephalinae</taxon>
        <taxon>Rhipicephalus</taxon>
        <taxon>Boophilus</taxon>
    </lineage>
</organism>
<evidence type="ECO:0000313" key="3">
    <source>
        <dbReference type="Proteomes" id="UP000821866"/>
    </source>
</evidence>
<protein>
    <recommendedName>
        <fullName evidence="1">E3 ubiquitin ligase UBR4 C-terminal domain-containing protein</fullName>
    </recommendedName>
</protein>
<dbReference type="Proteomes" id="UP000821866">
    <property type="component" value="Unassembled WGS sequence"/>
</dbReference>
<dbReference type="Pfam" id="PF13764">
    <property type="entry name" value="E3_UbLigase_R4"/>
    <property type="match status" value="1"/>
</dbReference>
<sequence>MSPGLRRLHVRKIQVRRTHMAKMDVLINHFKRQLNFIRFDGEHTPEDDVQLECFCNLSAGIEPNDNGNRLKTFLLLVASWRVPFSTCLCMHHLPSDVY</sequence>
<dbReference type="EMBL" id="JABSTU010006422">
    <property type="protein sequence ID" value="KAH7934473.1"/>
    <property type="molecule type" value="Genomic_DNA"/>
</dbReference>
<gene>
    <name evidence="2" type="ORF">HPB51_029161</name>
</gene>
<proteinExistence type="predicted"/>
<feature type="domain" description="E3 ubiquitin ligase UBR4 C-terminal" evidence="1">
    <location>
        <begin position="18"/>
        <end position="75"/>
    </location>
</feature>
<name>A0A9J6CVF3_RHIMP</name>
<keyword evidence="3" id="KW-1185">Reference proteome</keyword>
<evidence type="ECO:0000259" key="1">
    <source>
        <dbReference type="Pfam" id="PF13764"/>
    </source>
</evidence>
<reference evidence="2" key="2">
    <citation type="submission" date="2021-09" db="EMBL/GenBank/DDBJ databases">
        <authorList>
            <person name="Jia N."/>
            <person name="Wang J."/>
            <person name="Shi W."/>
            <person name="Du L."/>
            <person name="Sun Y."/>
            <person name="Zhan W."/>
            <person name="Jiang J."/>
            <person name="Wang Q."/>
            <person name="Zhang B."/>
            <person name="Ji P."/>
            <person name="Sakyi L.B."/>
            <person name="Cui X."/>
            <person name="Yuan T."/>
            <person name="Jiang B."/>
            <person name="Yang W."/>
            <person name="Lam T.T.-Y."/>
            <person name="Chang Q."/>
            <person name="Ding S."/>
            <person name="Wang X."/>
            <person name="Zhu J."/>
            <person name="Ruan X."/>
            <person name="Zhao L."/>
            <person name="Wei J."/>
            <person name="Que T."/>
            <person name="Du C."/>
            <person name="Cheng J."/>
            <person name="Dai P."/>
            <person name="Han X."/>
            <person name="Huang E."/>
            <person name="Gao Y."/>
            <person name="Liu J."/>
            <person name="Shao H."/>
            <person name="Ye R."/>
            <person name="Li L."/>
            <person name="Wei W."/>
            <person name="Wang X."/>
            <person name="Wang C."/>
            <person name="Huo Q."/>
            <person name="Li W."/>
            <person name="Guo W."/>
            <person name="Chen H."/>
            <person name="Chen S."/>
            <person name="Zhou L."/>
            <person name="Zhou L."/>
            <person name="Ni X."/>
            <person name="Tian J."/>
            <person name="Zhou Y."/>
            <person name="Sheng Y."/>
            <person name="Liu T."/>
            <person name="Pan Y."/>
            <person name="Xia L."/>
            <person name="Li J."/>
            <person name="Zhao F."/>
            <person name="Cao W."/>
        </authorList>
    </citation>
    <scope>NUCLEOTIDE SEQUENCE</scope>
    <source>
        <strain evidence="2">Rmic-2018</strain>
        <tissue evidence="2">Larvae</tissue>
    </source>
</reference>
<dbReference type="AlphaFoldDB" id="A0A9J6CVF3"/>
<comment type="caution">
    <text evidence="2">The sequence shown here is derived from an EMBL/GenBank/DDBJ whole genome shotgun (WGS) entry which is preliminary data.</text>
</comment>
<dbReference type="InterPro" id="IPR025704">
    <property type="entry name" value="E3_Ub_ligase_UBR4_C"/>
</dbReference>
<accession>A0A9J6CVF3</accession>
<reference evidence="2" key="1">
    <citation type="journal article" date="2020" name="Cell">
        <title>Large-Scale Comparative Analyses of Tick Genomes Elucidate Their Genetic Diversity and Vector Capacities.</title>
        <authorList>
            <consortium name="Tick Genome and Microbiome Consortium (TIGMIC)"/>
            <person name="Jia N."/>
            <person name="Wang J."/>
            <person name="Shi W."/>
            <person name="Du L."/>
            <person name="Sun Y."/>
            <person name="Zhan W."/>
            <person name="Jiang J.F."/>
            <person name="Wang Q."/>
            <person name="Zhang B."/>
            <person name="Ji P."/>
            <person name="Bell-Sakyi L."/>
            <person name="Cui X.M."/>
            <person name="Yuan T.T."/>
            <person name="Jiang B.G."/>
            <person name="Yang W.F."/>
            <person name="Lam T.T."/>
            <person name="Chang Q.C."/>
            <person name="Ding S.J."/>
            <person name="Wang X.J."/>
            <person name="Zhu J.G."/>
            <person name="Ruan X.D."/>
            <person name="Zhao L."/>
            <person name="Wei J.T."/>
            <person name="Ye R.Z."/>
            <person name="Que T.C."/>
            <person name="Du C.H."/>
            <person name="Zhou Y.H."/>
            <person name="Cheng J.X."/>
            <person name="Dai P.F."/>
            <person name="Guo W.B."/>
            <person name="Han X.H."/>
            <person name="Huang E.J."/>
            <person name="Li L.F."/>
            <person name="Wei W."/>
            <person name="Gao Y.C."/>
            <person name="Liu J.Z."/>
            <person name="Shao H.Z."/>
            <person name="Wang X."/>
            <person name="Wang C.C."/>
            <person name="Yang T.C."/>
            <person name="Huo Q.B."/>
            <person name="Li W."/>
            <person name="Chen H.Y."/>
            <person name="Chen S.E."/>
            <person name="Zhou L.G."/>
            <person name="Ni X.B."/>
            <person name="Tian J.H."/>
            <person name="Sheng Y."/>
            <person name="Liu T."/>
            <person name="Pan Y.S."/>
            <person name="Xia L.Y."/>
            <person name="Li J."/>
            <person name="Zhao F."/>
            <person name="Cao W.C."/>
        </authorList>
    </citation>
    <scope>NUCLEOTIDE SEQUENCE</scope>
    <source>
        <strain evidence="2">Rmic-2018</strain>
    </source>
</reference>
<dbReference type="VEuPathDB" id="VectorBase:LOC119161597"/>
<evidence type="ECO:0000313" key="2">
    <source>
        <dbReference type="EMBL" id="KAH7934473.1"/>
    </source>
</evidence>